<sequence>MKINRQQTGIIVE</sequence>
<accession>A0A1G4EIR6</accession>
<evidence type="ECO:0000313" key="1">
    <source>
        <dbReference type="EMBL" id="SCB68965.1"/>
    </source>
</evidence>
<name>A0A1G4EIR6_BACMY</name>
<proteinExistence type="predicted"/>
<dbReference type="Proteomes" id="UP000195696">
    <property type="component" value="Unassembled WGS sequence"/>
</dbReference>
<gene>
    <name evidence="1" type="ORF">BWGO95_03117</name>
</gene>
<protein>
    <submittedName>
        <fullName evidence="1">Uncharacterized protein</fullName>
    </submittedName>
</protein>
<organism evidence="1 2">
    <name type="scientific">Bacillus mycoides</name>
    <dbReference type="NCBI Taxonomy" id="1405"/>
    <lineage>
        <taxon>Bacteria</taxon>
        <taxon>Bacillati</taxon>
        <taxon>Bacillota</taxon>
        <taxon>Bacilli</taxon>
        <taxon>Bacillales</taxon>
        <taxon>Bacillaceae</taxon>
        <taxon>Bacillus</taxon>
        <taxon>Bacillus cereus group</taxon>
    </lineage>
</organism>
<reference evidence="1 2" key="1">
    <citation type="submission" date="2016-08" db="EMBL/GenBank/DDBJ databases">
        <authorList>
            <person name="Seilhamer J.J."/>
        </authorList>
    </citation>
    <scope>NUCLEOTIDE SEQUENCE [LARGE SCALE GENOMIC DNA]</scope>
    <source>
        <strain evidence="1 2">SDA_GO95</strain>
    </source>
</reference>
<evidence type="ECO:0000313" key="2">
    <source>
        <dbReference type="Proteomes" id="UP000195696"/>
    </source>
</evidence>
<dbReference type="EMBL" id="FMAK01000036">
    <property type="protein sequence ID" value="SCB68965.1"/>
    <property type="molecule type" value="Genomic_DNA"/>
</dbReference>